<feature type="domain" description="VOC" evidence="1">
    <location>
        <begin position="5"/>
        <end position="125"/>
    </location>
</feature>
<dbReference type="InterPro" id="IPR037523">
    <property type="entry name" value="VOC_core"/>
</dbReference>
<protein>
    <submittedName>
        <fullName evidence="2">Lactoylglutathione lyase-like lyase</fullName>
    </submittedName>
</protein>
<dbReference type="PROSITE" id="PS51819">
    <property type="entry name" value="VOC"/>
    <property type="match status" value="1"/>
</dbReference>
<evidence type="ECO:0000313" key="3">
    <source>
        <dbReference type="Proteomes" id="UP000010798"/>
    </source>
</evidence>
<reference evidence="2 3" key="1">
    <citation type="submission" date="2012-02" db="EMBL/GenBank/DDBJ databases">
        <title>Complete sequence of chromosome of Singulisphaera acidiphila DSM 18658.</title>
        <authorList>
            <consortium name="US DOE Joint Genome Institute (JGI-PGF)"/>
            <person name="Lucas S."/>
            <person name="Copeland A."/>
            <person name="Lapidus A."/>
            <person name="Glavina del Rio T."/>
            <person name="Dalin E."/>
            <person name="Tice H."/>
            <person name="Bruce D."/>
            <person name="Goodwin L."/>
            <person name="Pitluck S."/>
            <person name="Peters L."/>
            <person name="Ovchinnikova G."/>
            <person name="Chertkov O."/>
            <person name="Kyrpides N."/>
            <person name="Mavromatis K."/>
            <person name="Ivanova N."/>
            <person name="Brettin T."/>
            <person name="Detter J.C."/>
            <person name="Han C."/>
            <person name="Larimer F."/>
            <person name="Land M."/>
            <person name="Hauser L."/>
            <person name="Markowitz V."/>
            <person name="Cheng J.-F."/>
            <person name="Hugenholtz P."/>
            <person name="Woyke T."/>
            <person name="Wu D."/>
            <person name="Tindall B."/>
            <person name="Pomrenke H."/>
            <person name="Brambilla E."/>
            <person name="Klenk H.-P."/>
            <person name="Eisen J.A."/>
        </authorList>
    </citation>
    <scope>NUCLEOTIDE SEQUENCE [LARGE SCALE GENOMIC DNA]</scope>
    <source>
        <strain evidence="3">ATCC BAA-1392 / DSM 18658 / VKM B-2454 / MOB10</strain>
    </source>
</reference>
<dbReference type="GO" id="GO:0016829">
    <property type="term" value="F:lyase activity"/>
    <property type="evidence" value="ECO:0007669"/>
    <property type="project" value="UniProtKB-KW"/>
</dbReference>
<dbReference type="PANTHER" id="PTHR21366:SF14">
    <property type="entry name" value="GLYOXALASE DOMAIN-CONTAINING PROTEIN 5"/>
    <property type="match status" value="1"/>
</dbReference>
<dbReference type="InterPro" id="IPR004360">
    <property type="entry name" value="Glyas_Fos-R_dOase_dom"/>
</dbReference>
<keyword evidence="3" id="KW-1185">Reference proteome</keyword>
<dbReference type="OrthoDB" id="9802805at2"/>
<dbReference type="Pfam" id="PF00903">
    <property type="entry name" value="Glyoxalase"/>
    <property type="match status" value="1"/>
</dbReference>
<dbReference type="KEGG" id="saci:Sinac_3362"/>
<dbReference type="STRING" id="886293.Sinac_3362"/>
<dbReference type="HOGENOM" id="CLU_046006_4_3_0"/>
<evidence type="ECO:0000313" key="2">
    <source>
        <dbReference type="EMBL" id="AGA27626.1"/>
    </source>
</evidence>
<sequence>MKLERLDHLVLTVRDLSATCSFYVQVLGMEEISFSGGRKAVRFGNQKINLHLQGQELEPKALHPVPGSADLCFLTATPLEEVIAHFEACGVPILAGPVERTGAMGPIVSVYLRDPDGNLIEVSNPASPPHEGNP</sequence>
<keyword evidence="2" id="KW-0456">Lyase</keyword>
<dbReference type="AlphaFoldDB" id="L0DG31"/>
<dbReference type="eggNOG" id="COG0346">
    <property type="taxonomic scope" value="Bacteria"/>
</dbReference>
<name>L0DG31_SINAD</name>
<dbReference type="InterPro" id="IPR029068">
    <property type="entry name" value="Glyas_Bleomycin-R_OHBP_Dase"/>
</dbReference>
<dbReference type="RefSeq" id="WP_015246771.1">
    <property type="nucleotide sequence ID" value="NC_019892.1"/>
</dbReference>
<organism evidence="2 3">
    <name type="scientific">Singulisphaera acidiphila (strain ATCC BAA-1392 / DSM 18658 / VKM B-2454 / MOB10)</name>
    <dbReference type="NCBI Taxonomy" id="886293"/>
    <lineage>
        <taxon>Bacteria</taxon>
        <taxon>Pseudomonadati</taxon>
        <taxon>Planctomycetota</taxon>
        <taxon>Planctomycetia</taxon>
        <taxon>Isosphaerales</taxon>
        <taxon>Isosphaeraceae</taxon>
        <taxon>Singulisphaera</taxon>
    </lineage>
</organism>
<dbReference type="InterPro" id="IPR050383">
    <property type="entry name" value="GlyoxalaseI/FosfomycinResist"/>
</dbReference>
<gene>
    <name evidence="2" type="ordered locus">Sinac_3362</name>
</gene>
<dbReference type="Gene3D" id="3.10.180.10">
    <property type="entry name" value="2,3-Dihydroxybiphenyl 1,2-Dioxygenase, domain 1"/>
    <property type="match status" value="1"/>
</dbReference>
<dbReference type="PANTHER" id="PTHR21366">
    <property type="entry name" value="GLYOXALASE FAMILY PROTEIN"/>
    <property type="match status" value="1"/>
</dbReference>
<dbReference type="SUPFAM" id="SSF54593">
    <property type="entry name" value="Glyoxalase/Bleomycin resistance protein/Dihydroxybiphenyl dioxygenase"/>
    <property type="match status" value="1"/>
</dbReference>
<evidence type="ECO:0000259" key="1">
    <source>
        <dbReference type="PROSITE" id="PS51819"/>
    </source>
</evidence>
<accession>L0DG31</accession>
<dbReference type="Proteomes" id="UP000010798">
    <property type="component" value="Chromosome"/>
</dbReference>
<proteinExistence type="predicted"/>
<dbReference type="EMBL" id="CP003364">
    <property type="protein sequence ID" value="AGA27626.1"/>
    <property type="molecule type" value="Genomic_DNA"/>
</dbReference>
<dbReference type="CDD" id="cd07253">
    <property type="entry name" value="GLOD5"/>
    <property type="match status" value="1"/>
</dbReference>